<evidence type="ECO:0000313" key="2">
    <source>
        <dbReference type="Proteomes" id="UP000054925"/>
    </source>
</evidence>
<protein>
    <submittedName>
        <fullName evidence="1">Uncharacterized protein</fullName>
    </submittedName>
</protein>
<dbReference type="AlphaFoldDB" id="A0A158KU55"/>
<organism evidence="1 2">
    <name type="scientific">Caballeronia terrestris</name>
    <dbReference type="NCBI Taxonomy" id="1226301"/>
    <lineage>
        <taxon>Bacteria</taxon>
        <taxon>Pseudomonadati</taxon>
        <taxon>Pseudomonadota</taxon>
        <taxon>Betaproteobacteria</taxon>
        <taxon>Burkholderiales</taxon>
        <taxon>Burkholderiaceae</taxon>
        <taxon>Caballeronia</taxon>
    </lineage>
</organism>
<proteinExistence type="predicted"/>
<name>A0A158KU55_9BURK</name>
<keyword evidence="2" id="KW-1185">Reference proteome</keyword>
<gene>
    <name evidence="1" type="ORF">AWB67_06696</name>
</gene>
<evidence type="ECO:0000313" key="1">
    <source>
        <dbReference type="EMBL" id="SAL84505.1"/>
    </source>
</evidence>
<dbReference type="OrthoDB" id="9134530at2"/>
<dbReference type="EMBL" id="FCOL02000128">
    <property type="protein sequence ID" value="SAL84505.1"/>
    <property type="molecule type" value="Genomic_DNA"/>
</dbReference>
<sequence length="90" mass="9835">MKRANTVAVDAQRRDIMHVPRVDFIGAGIVPLIEWRTSALLSMAIVTYPSGEECGSGALGSFATEADAYQYGVEYGKAEAKRRLLMTLIE</sequence>
<dbReference type="RefSeq" id="WP_087660273.1">
    <property type="nucleotide sequence ID" value="NZ_FCOL02000128.1"/>
</dbReference>
<comment type="caution">
    <text evidence="1">The sequence shown here is derived from an EMBL/GenBank/DDBJ whole genome shotgun (WGS) entry which is preliminary data.</text>
</comment>
<accession>A0A158KU55</accession>
<reference evidence="1" key="1">
    <citation type="submission" date="2016-01" db="EMBL/GenBank/DDBJ databases">
        <authorList>
            <person name="Peeters C."/>
        </authorList>
    </citation>
    <scope>NUCLEOTIDE SEQUENCE [LARGE SCALE GENOMIC DNA]</scope>
    <source>
        <strain evidence="1">LMG 22937</strain>
    </source>
</reference>
<dbReference type="Proteomes" id="UP000054925">
    <property type="component" value="Unassembled WGS sequence"/>
</dbReference>